<keyword evidence="4 16" id="KW-0597">Phosphoprotein</keyword>
<comment type="caution">
    <text evidence="16">Lacks conserved residue(s) required for the propagation of feature annotation.</text>
</comment>
<comment type="catalytic activity">
    <reaction evidence="16 17">
        <text>a ubiquinone + n Na(+)(in) + NADH + H(+) = a ubiquinol + n Na(+)(out) + NAD(+)</text>
        <dbReference type="Rhea" id="RHEA:47748"/>
        <dbReference type="Rhea" id="RHEA-COMP:9565"/>
        <dbReference type="Rhea" id="RHEA-COMP:9566"/>
        <dbReference type="ChEBI" id="CHEBI:15378"/>
        <dbReference type="ChEBI" id="CHEBI:16389"/>
        <dbReference type="ChEBI" id="CHEBI:17976"/>
        <dbReference type="ChEBI" id="CHEBI:29101"/>
        <dbReference type="ChEBI" id="CHEBI:57540"/>
        <dbReference type="ChEBI" id="CHEBI:57945"/>
        <dbReference type="EC" id="7.2.1.1"/>
    </reaction>
</comment>
<name>A0A839V0U6_9GAMM</name>
<evidence type="ECO:0000313" key="20">
    <source>
        <dbReference type="Proteomes" id="UP000547614"/>
    </source>
</evidence>
<organism evidence="19 20">
    <name type="scientific">Halomonas cerina</name>
    <dbReference type="NCBI Taxonomy" id="447424"/>
    <lineage>
        <taxon>Bacteria</taxon>
        <taxon>Pseudomonadati</taxon>
        <taxon>Pseudomonadota</taxon>
        <taxon>Gammaproteobacteria</taxon>
        <taxon>Oceanospirillales</taxon>
        <taxon>Halomonadaceae</taxon>
        <taxon>Halomonas</taxon>
    </lineage>
</organism>
<dbReference type="EC" id="7.2.1.1" evidence="16 17"/>
<keyword evidence="3" id="KW-0997">Cell inner membrane</keyword>
<dbReference type="Pfam" id="PF04205">
    <property type="entry name" value="FMN_bind"/>
    <property type="match status" value="1"/>
</dbReference>
<dbReference type="GO" id="GO:0010181">
    <property type="term" value="F:FMN binding"/>
    <property type="evidence" value="ECO:0007669"/>
    <property type="project" value="UniProtKB-UniRule"/>
</dbReference>
<evidence type="ECO:0000256" key="13">
    <source>
        <dbReference type="ARBA" id="ARBA00023075"/>
    </source>
</evidence>
<evidence type="ECO:0000256" key="16">
    <source>
        <dbReference type="HAMAP-Rule" id="MF_00427"/>
    </source>
</evidence>
<evidence type="ECO:0000313" key="19">
    <source>
        <dbReference type="EMBL" id="MBB3189383.1"/>
    </source>
</evidence>
<dbReference type="NCBIfam" id="TIGR01938">
    <property type="entry name" value="nqrC"/>
    <property type="match status" value="1"/>
</dbReference>
<dbReference type="GO" id="GO:0005886">
    <property type="term" value="C:plasma membrane"/>
    <property type="evidence" value="ECO:0007669"/>
    <property type="project" value="UniProtKB-SubCell"/>
</dbReference>
<keyword evidence="20" id="KW-1185">Reference proteome</keyword>
<evidence type="ECO:0000256" key="10">
    <source>
        <dbReference type="ARBA" id="ARBA00023027"/>
    </source>
</evidence>
<evidence type="ECO:0000256" key="5">
    <source>
        <dbReference type="ARBA" id="ARBA00022630"/>
    </source>
</evidence>
<evidence type="ECO:0000256" key="3">
    <source>
        <dbReference type="ARBA" id="ARBA00022519"/>
    </source>
</evidence>
<evidence type="ECO:0000256" key="17">
    <source>
        <dbReference type="PIRNR" id="PIRNR009437"/>
    </source>
</evidence>
<dbReference type="InterPro" id="IPR007329">
    <property type="entry name" value="FMN-bd"/>
</dbReference>
<dbReference type="Proteomes" id="UP000547614">
    <property type="component" value="Unassembled WGS sequence"/>
</dbReference>
<comment type="subunit">
    <text evidence="16 17">Composed of six subunits; NqrA, NqrB, NqrC, NqrD, NqrE and NqrF.</text>
</comment>
<keyword evidence="15 16" id="KW-0739">Sodium transport</keyword>
<proteinExistence type="inferred from homology"/>
<feature type="domain" description="FMN-binding" evidence="18">
    <location>
        <begin position="143"/>
        <end position="241"/>
    </location>
</feature>
<dbReference type="AlphaFoldDB" id="A0A839V0U6"/>
<dbReference type="HAMAP" id="MF_00427">
    <property type="entry name" value="NqrC"/>
    <property type="match status" value="1"/>
</dbReference>
<dbReference type="NCBIfam" id="NF003749">
    <property type="entry name" value="PRK05346.1-5"/>
    <property type="match status" value="1"/>
</dbReference>
<keyword evidence="12 16" id="KW-0406">Ion transport</keyword>
<protein>
    <recommendedName>
        <fullName evidence="16 17">Na(+)-translocating NADH-quinone reductase subunit C</fullName>
        <shortName evidence="16 17">Na(+)-NQR subunit C</shortName>
        <shortName evidence="16 17">Na(+)-translocating NQR subunit C</shortName>
        <ecNumber evidence="16 17">7.2.1.1</ecNumber>
    </recommendedName>
    <alternativeName>
        <fullName evidence="16 17">NQR complex subunit C</fullName>
    </alternativeName>
    <alternativeName>
        <fullName evidence="16 17">NQR-1 subunit C</fullName>
    </alternativeName>
</protein>
<dbReference type="EMBL" id="JACHXP010000002">
    <property type="protein sequence ID" value="MBB3189383.1"/>
    <property type="molecule type" value="Genomic_DNA"/>
</dbReference>
<evidence type="ECO:0000256" key="6">
    <source>
        <dbReference type="ARBA" id="ARBA00022643"/>
    </source>
</evidence>
<keyword evidence="10 16" id="KW-0520">NAD</keyword>
<evidence type="ECO:0000259" key="18">
    <source>
        <dbReference type="SMART" id="SM00900"/>
    </source>
</evidence>
<sequence>MAQSNNSIKKILTVAFALCIVCSIIVSTAAVGLRERQQRNQELDRKSNILSVAGLDEPGMDIETAFQQVTPRVVDLRTGEYADQFDPDTYNAFEAARDPAQSRTLSGERDIAGLSRQENYSTVYLVGDPDDPEQIILPIRGQGLWGLMRGYLAVQGDGNTIEGITYYSHAETPGLGAEVNNPRWQAQWDGKEIYPSADSVQPAIELVKGGASGETEVDALSGATLTSNGVTNMLQFWLGPAGFGEYLARFRSGITRDEVQDASIDSDQTEGA</sequence>
<keyword evidence="2 16" id="KW-1003">Cell membrane</keyword>
<reference evidence="19 20" key="1">
    <citation type="submission" date="2020-08" db="EMBL/GenBank/DDBJ databases">
        <title>Genomic Encyclopedia of Type Strains, Phase III (KMG-III): the genomes of soil and plant-associated and newly described type strains.</title>
        <authorList>
            <person name="Whitman W."/>
        </authorList>
    </citation>
    <scope>NUCLEOTIDE SEQUENCE [LARGE SCALE GENOMIC DNA]</scope>
    <source>
        <strain evidence="19 20">CECT 7282</strain>
    </source>
</reference>
<keyword evidence="1 16" id="KW-0813">Transport</keyword>
<keyword evidence="19" id="KW-0560">Oxidoreductase</keyword>
<dbReference type="PANTHER" id="PTHR37838">
    <property type="entry name" value="NA(+)-TRANSLOCATING NADH-QUINONE REDUCTASE SUBUNIT C"/>
    <property type="match status" value="1"/>
</dbReference>
<dbReference type="InterPro" id="IPR010204">
    <property type="entry name" value="NqrC"/>
</dbReference>
<comment type="cofactor">
    <cofactor evidence="16 17">
        <name>FMN</name>
        <dbReference type="ChEBI" id="CHEBI:58210"/>
    </cofactor>
</comment>
<comment type="similarity">
    <text evidence="16 17">Belongs to the NqrC family.</text>
</comment>
<evidence type="ECO:0000256" key="9">
    <source>
        <dbReference type="ARBA" id="ARBA00022989"/>
    </source>
</evidence>
<comment type="subcellular location">
    <subcellularLocation>
        <location evidence="16">Cell membrane</location>
        <topology evidence="16">Single-pass membrane protein</topology>
    </subcellularLocation>
</comment>
<evidence type="ECO:0000256" key="1">
    <source>
        <dbReference type="ARBA" id="ARBA00022448"/>
    </source>
</evidence>
<gene>
    <name evidence="16" type="primary">nqrC</name>
    <name evidence="19" type="ORF">FHR94_000605</name>
</gene>
<dbReference type="GO" id="GO:0016655">
    <property type="term" value="F:oxidoreductase activity, acting on NAD(P)H, quinone or similar compound as acceptor"/>
    <property type="evidence" value="ECO:0007669"/>
    <property type="project" value="UniProtKB-UniRule"/>
</dbReference>
<evidence type="ECO:0000256" key="4">
    <source>
        <dbReference type="ARBA" id="ARBA00022553"/>
    </source>
</evidence>
<dbReference type="PANTHER" id="PTHR37838:SF1">
    <property type="entry name" value="NA(+)-TRANSLOCATING NADH-QUINONE REDUCTASE SUBUNIT C"/>
    <property type="match status" value="1"/>
</dbReference>
<comment type="caution">
    <text evidence="19">The sequence shown here is derived from an EMBL/GenBank/DDBJ whole genome shotgun (WGS) entry which is preliminary data.</text>
</comment>
<keyword evidence="13 16" id="KW-0830">Ubiquinone</keyword>
<evidence type="ECO:0000256" key="14">
    <source>
        <dbReference type="ARBA" id="ARBA00023136"/>
    </source>
</evidence>
<evidence type="ECO:0000256" key="11">
    <source>
        <dbReference type="ARBA" id="ARBA00023053"/>
    </source>
</evidence>
<evidence type="ECO:0000256" key="2">
    <source>
        <dbReference type="ARBA" id="ARBA00022475"/>
    </source>
</evidence>
<keyword evidence="14 16" id="KW-0472">Membrane</keyword>
<accession>A0A839V0U6</accession>
<evidence type="ECO:0000256" key="7">
    <source>
        <dbReference type="ARBA" id="ARBA00022692"/>
    </source>
</evidence>
<dbReference type="SMART" id="SM00900">
    <property type="entry name" value="FMN_bind"/>
    <property type="match status" value="1"/>
</dbReference>
<dbReference type="PIRSF" id="PIRSF009437">
    <property type="entry name" value="NQR-1_subunit_C"/>
    <property type="match status" value="1"/>
</dbReference>
<keyword evidence="6 16" id="KW-0288">FMN</keyword>
<feature type="modified residue" description="FMN phosphoryl threonine" evidence="16">
    <location>
        <position position="224"/>
    </location>
</feature>
<dbReference type="RefSeq" id="WP_183324138.1">
    <property type="nucleotide sequence ID" value="NZ_JACHXP010000002.1"/>
</dbReference>
<keyword evidence="9 16" id="KW-1133">Transmembrane helix</keyword>
<keyword evidence="5 16" id="KW-0285">Flavoprotein</keyword>
<keyword evidence="11 16" id="KW-0915">Sodium</keyword>
<keyword evidence="8 16" id="KW-1278">Translocase</keyword>
<evidence type="ECO:0000256" key="15">
    <source>
        <dbReference type="ARBA" id="ARBA00023201"/>
    </source>
</evidence>
<keyword evidence="7 16" id="KW-0812">Transmembrane</keyword>
<comment type="function">
    <text evidence="16">NQR complex catalyzes the reduction of ubiquinone-1 to ubiquinol by two successive reactions, coupled with the transport of Na(+) ions from the cytoplasm to the periplasm. NqrA to NqrE are probably involved in the second step, the conversion of ubisemiquinone to ubiquinol.</text>
</comment>
<evidence type="ECO:0000256" key="12">
    <source>
        <dbReference type="ARBA" id="ARBA00023065"/>
    </source>
</evidence>
<evidence type="ECO:0000256" key="8">
    <source>
        <dbReference type="ARBA" id="ARBA00022967"/>
    </source>
</evidence>
<dbReference type="GO" id="GO:0006814">
    <property type="term" value="P:sodium ion transport"/>
    <property type="evidence" value="ECO:0007669"/>
    <property type="project" value="UniProtKB-UniRule"/>
</dbReference>